<evidence type="ECO:0000256" key="1">
    <source>
        <dbReference type="SAM" id="MobiDB-lite"/>
    </source>
</evidence>
<feature type="region of interest" description="Disordered" evidence="1">
    <location>
        <begin position="792"/>
        <end position="884"/>
    </location>
</feature>
<reference evidence="3 4" key="1">
    <citation type="submission" date="2023-09" db="EMBL/GenBank/DDBJ databases">
        <title>Nesidiocoris tenuis whole genome shotgun sequence.</title>
        <authorList>
            <person name="Shibata T."/>
            <person name="Shimoda M."/>
            <person name="Kobayashi T."/>
            <person name="Uehara T."/>
        </authorList>
    </citation>
    <scope>NUCLEOTIDE SEQUENCE [LARGE SCALE GENOMIC DNA]</scope>
    <source>
        <strain evidence="3 4">Japan</strain>
    </source>
</reference>
<dbReference type="EMBL" id="AP028921">
    <property type="protein sequence ID" value="BET01466.1"/>
    <property type="molecule type" value="Genomic_DNA"/>
</dbReference>
<feature type="region of interest" description="Disordered" evidence="1">
    <location>
        <begin position="542"/>
        <end position="587"/>
    </location>
</feature>
<dbReference type="Proteomes" id="UP001307889">
    <property type="component" value="Chromosome 13"/>
</dbReference>
<dbReference type="InterPro" id="IPR026180">
    <property type="entry name" value="NSL1"/>
</dbReference>
<feature type="compositionally biased region" description="Basic residues" evidence="1">
    <location>
        <begin position="609"/>
        <end position="626"/>
    </location>
</feature>
<feature type="compositionally biased region" description="Polar residues" evidence="1">
    <location>
        <begin position="542"/>
        <end position="554"/>
    </location>
</feature>
<feature type="domain" description="PEHE" evidence="2">
    <location>
        <begin position="724"/>
        <end position="884"/>
    </location>
</feature>
<dbReference type="PANTHER" id="PTHR22443">
    <property type="entry name" value="NON-SPECIFIC LETHAL 1, ISOFORM M"/>
    <property type="match status" value="1"/>
</dbReference>
<accession>A0ABN7BAP9</accession>
<dbReference type="InterPro" id="IPR029332">
    <property type="entry name" value="PEHE_dom"/>
</dbReference>
<sequence length="972" mass="106340">MGLRKASLGRPDGLVMAPALTETQSTSAKFSNSSSSLADCLSLKTFEKTSASPGKGEDPDGMNGHSVSPVPCKTTYSINGLVKNLVKNEFLPISADGPAAMSEDMGRYKSDDILQDDFKTFGHDDLAPENDLGQEEVEELLSTLKPVGFEFEKDFLDCINMSEDVIGLVNAQKETLLADRLENVKKCLHQFHRRKAHLLQRLRKMETLFLGKHVAEEITGVIEFSTGLVESGGQARSSPVKKTLPSMSLFMRQIDHAAEQQANAAARAAAKNFKYFGSGSTQGPNGVRQETSIMPDLPPDTARELDVVARELSAQQRKILQDLDSDATESSSGGESADEMTTYANPHQHPLSINKRCLWRWAEDRASLASRWIWLQSQIADLDYKIRQANDLRKHIKNTKVPIRLEEPPTDCGDETCARVRPLKRVNFSKRRLVGLRSVLRLSKRAASRPATVRCSCRSRTVLPGGAGVSDHSCVLCSSRQGADPTGPRDPLEHLAPVHDRVSLLDPSYHPQSSFPSDVSQSLHYNAIMRTSEWQARAARVQQRNWTETAQDQTSRGRKPTSMGLAGGGSVALPPHQSSLPPAPSSSLLQDYHIDAERSRAAVVAVSSKMRRKSVPRGGRRGKRNHLGGANDRLTTKRSRKHQQHLGVDGRETSESADLVEEGSDSFQMPPSPAPSPASATSKDKEVISNNRRKRENSYDIDNIVIPYSMAASTRTEMLKYKEILTPKWRRVTFDPNAVNAAEHKNGVVRRPSHDVDGSGVDETTDEAFIARHERCEVEERKKFLSYMKKNAGAGSGAQAGAGGRGRGRARTDSRAESSGPNTPDPMSPDPAAAGDSLTSPPATPAPLDDPCAATASSLTSGARRRTVSSSKTPQATAEFPQSSYYVEYIPEGLHYEPRKFPLSDDEYSKMLADSSEGSSSYAFQNTFGKLHNPYEMEESFGSPGSVSTDSADSVTVDDPNDPEWTSAEPRR</sequence>
<dbReference type="PANTHER" id="PTHR22443:SF18">
    <property type="entry name" value="NON-SPECIFIC LETHAL 1, ISOFORM M"/>
    <property type="match status" value="1"/>
</dbReference>
<protein>
    <submittedName>
        <fullName evidence="3">KAT8 regulatory NSL complex subunit 1</fullName>
    </submittedName>
</protein>
<evidence type="ECO:0000313" key="3">
    <source>
        <dbReference type="EMBL" id="BET01466.1"/>
    </source>
</evidence>
<feature type="region of interest" description="Disordered" evidence="1">
    <location>
        <begin position="603"/>
        <end position="694"/>
    </location>
</feature>
<evidence type="ECO:0000259" key="2">
    <source>
        <dbReference type="SMART" id="SM01300"/>
    </source>
</evidence>
<feature type="compositionally biased region" description="Low complexity" evidence="1">
    <location>
        <begin position="572"/>
        <end position="587"/>
    </location>
</feature>
<feature type="region of interest" description="Disordered" evidence="1">
    <location>
        <begin position="319"/>
        <end position="346"/>
    </location>
</feature>
<name>A0ABN7BAP9_9HEMI</name>
<proteinExistence type="predicted"/>
<feature type="region of interest" description="Disordered" evidence="1">
    <location>
        <begin position="935"/>
        <end position="972"/>
    </location>
</feature>
<dbReference type="SMART" id="SM01300">
    <property type="entry name" value="PEHE"/>
    <property type="match status" value="1"/>
</dbReference>
<feature type="compositionally biased region" description="Low complexity" evidence="1">
    <location>
        <begin position="946"/>
        <end position="958"/>
    </location>
</feature>
<organism evidence="3 4">
    <name type="scientific">Nesidiocoris tenuis</name>
    <dbReference type="NCBI Taxonomy" id="355587"/>
    <lineage>
        <taxon>Eukaryota</taxon>
        <taxon>Metazoa</taxon>
        <taxon>Ecdysozoa</taxon>
        <taxon>Arthropoda</taxon>
        <taxon>Hexapoda</taxon>
        <taxon>Insecta</taxon>
        <taxon>Pterygota</taxon>
        <taxon>Neoptera</taxon>
        <taxon>Paraneoptera</taxon>
        <taxon>Hemiptera</taxon>
        <taxon>Heteroptera</taxon>
        <taxon>Panheteroptera</taxon>
        <taxon>Cimicomorpha</taxon>
        <taxon>Miridae</taxon>
        <taxon>Dicyphina</taxon>
        <taxon>Nesidiocoris</taxon>
    </lineage>
</organism>
<feature type="compositionally biased region" description="Gly residues" evidence="1">
    <location>
        <begin position="794"/>
        <end position="805"/>
    </location>
</feature>
<feature type="compositionally biased region" description="Polar residues" evidence="1">
    <location>
        <begin position="868"/>
        <end position="884"/>
    </location>
</feature>
<gene>
    <name evidence="3" type="ORF">NTJ_14282</name>
</gene>
<keyword evidence="4" id="KW-1185">Reference proteome</keyword>
<evidence type="ECO:0000313" key="4">
    <source>
        <dbReference type="Proteomes" id="UP001307889"/>
    </source>
</evidence>